<dbReference type="Gene3D" id="3.30.470.20">
    <property type="entry name" value="ATP-grasp fold, B domain"/>
    <property type="match status" value="1"/>
</dbReference>
<protein>
    <submittedName>
        <fullName evidence="1">YheC/YheD family protein</fullName>
    </submittedName>
</protein>
<name>A0A3P3TW77_9BACL</name>
<dbReference type="AlphaFoldDB" id="A0A3P3TW77"/>
<evidence type="ECO:0000313" key="1">
    <source>
        <dbReference type="EMBL" id="RRJ61639.1"/>
    </source>
</evidence>
<dbReference type="SUPFAM" id="SSF56059">
    <property type="entry name" value="Glutathione synthetase ATP-binding domain-like"/>
    <property type="match status" value="1"/>
</dbReference>
<sequence length="384" mass="43158">MKQDYVGILLNSGMFRGIPQRKTGQESISNYEEAARKYGLIPCFLRLGDIDLFRGTCSGYVSNGKEYVITNLPLPPVIHNRALYPEPAAHQQIRNLISRGIMIFNVNNRYGKDVIHRLLWNASHLRGYLPAAAPAKPAALHTMMSRYSDLILKPIRGSVGHGIMRLRYDNQSWELIYASKSGKNEWRTAKLQQGELPLWTRRLLQSTPYLVQERIPLAEYDSRPIDLRVTVQRGEFGDWAVTGLFAKVALKGSFLCNIAKGGEVFPAAELLVHVLPPRSVSAALAHVEALALAISRYLGTQLPLLADLGLDIGLTMSGHPYFIECNGRDQRYGFRKSGLTEIWKNTYRQPMSFARYLLDHPNGLPGAQKLPQENVSFRSNLKSN</sequence>
<reference evidence="1 2" key="1">
    <citation type="submission" date="2018-11" db="EMBL/GenBank/DDBJ databases">
        <title>Genome sequencing of Paenibacillus sp. KCOM 3021 (= ChDC PVNT-B20).</title>
        <authorList>
            <person name="Kook J.-K."/>
            <person name="Park S.-N."/>
            <person name="Lim Y.K."/>
        </authorList>
    </citation>
    <scope>NUCLEOTIDE SEQUENCE [LARGE SCALE GENOMIC DNA]</scope>
    <source>
        <strain evidence="1 2">KCOM 3021</strain>
    </source>
</reference>
<dbReference type="Pfam" id="PF14398">
    <property type="entry name" value="ATPgrasp_YheCD"/>
    <property type="match status" value="1"/>
</dbReference>
<dbReference type="Proteomes" id="UP000267017">
    <property type="component" value="Unassembled WGS sequence"/>
</dbReference>
<keyword evidence="2" id="KW-1185">Reference proteome</keyword>
<comment type="caution">
    <text evidence="1">The sequence shown here is derived from an EMBL/GenBank/DDBJ whole genome shotgun (WGS) entry which is preliminary data.</text>
</comment>
<dbReference type="RefSeq" id="WP_128629571.1">
    <property type="nucleotide sequence ID" value="NZ_RRCN01000001.1"/>
</dbReference>
<dbReference type="EMBL" id="RRCN01000001">
    <property type="protein sequence ID" value="RRJ61639.1"/>
    <property type="molecule type" value="Genomic_DNA"/>
</dbReference>
<proteinExistence type="predicted"/>
<dbReference type="OrthoDB" id="7869153at2"/>
<gene>
    <name evidence="1" type="ORF">EHV15_00630</name>
</gene>
<accession>A0A3P3TW77</accession>
<dbReference type="InterPro" id="IPR026838">
    <property type="entry name" value="YheC/D"/>
</dbReference>
<evidence type="ECO:0000313" key="2">
    <source>
        <dbReference type="Proteomes" id="UP000267017"/>
    </source>
</evidence>
<organism evidence="1 2">
    <name type="scientific">Paenibacillus oralis</name>
    <dbReference type="NCBI Taxonomy" id="2490856"/>
    <lineage>
        <taxon>Bacteria</taxon>
        <taxon>Bacillati</taxon>
        <taxon>Bacillota</taxon>
        <taxon>Bacilli</taxon>
        <taxon>Bacillales</taxon>
        <taxon>Paenibacillaceae</taxon>
        <taxon>Paenibacillus</taxon>
    </lineage>
</organism>